<dbReference type="EMBL" id="VJMH01006753">
    <property type="protein sequence ID" value="KAF0688151.1"/>
    <property type="molecule type" value="Genomic_DNA"/>
</dbReference>
<name>A0A6A4XWQ0_9STRA</name>
<dbReference type="GO" id="GO:0055085">
    <property type="term" value="P:transmembrane transport"/>
    <property type="evidence" value="ECO:0007669"/>
    <property type="project" value="TreeGrafter"/>
</dbReference>
<dbReference type="PANTHER" id="PTHR31145:SF6">
    <property type="entry name" value="INTEGRAL MEMBRANE PROTEIN (AFU_ORTHOLOGUE AFUA_7G01610)"/>
    <property type="match status" value="1"/>
</dbReference>
<evidence type="ECO:0000256" key="2">
    <source>
        <dbReference type="SAM" id="Phobius"/>
    </source>
</evidence>
<gene>
    <name evidence="4" type="ORF">As57867_020142</name>
</gene>
<protein>
    <recommendedName>
        <fullName evidence="3">TRP C-terminal domain-containing protein</fullName>
    </recommendedName>
</protein>
<feature type="transmembrane region" description="Helical" evidence="2">
    <location>
        <begin position="630"/>
        <end position="652"/>
    </location>
</feature>
<sequence length="761" mass="78551">ATPTTATPTTATPTTATPTTATPTTATPTTATPTTATPTTATPTTATPTTATPTTATPTTAGPTTAAPTTAAPTTGAPTTATPTTAGPTTATPTTAAPTTGAPTTAGPTTAAPTTATPTTAGPTTVAPTTAGPTTGAPTTAAPATATPTTGAPTSASPTTVAPTTATPTTASPSSVVPATTTPTTSAPLTTAVRTIAPIVTDLPLSKTSTIPPVSDTLAGLLKNASLAPGTTSAVDQIVSVTEAPSRAPGEVATEAPPVPRPISTQRNSSSTADTTTMDRTAQISVAGTDSPSDKTNRYIFNAVVGLTLVFLAFFHYIAIDPSFLAPDTGAGAFAAANSWELPTFLSFVQGVAIVSCANVNVPHTVFVSFTDSFAWLNLLVRGDAYTKAEAVTVTNLLSGLDAHHRALADDVIATKYDPFGFLQFALRLNVFERDLFVRGWTFFFIVLAALLLVVIVVALIAQLVGRKQTYSQTSSSGSYTTTLKQASRRLQGFTVWFVTMAVLPLSTVSMYEVMQDAHSDAGFGSTSGIFAVVALVVLGGAIFGAAIAIYRLSEVDLSKYRTKITFGVLYTNYGFDYRLFFALSLLVQLATGMLLAGVVAPSTQMLLLLALHGVYLALILVLRPFVTTLQLVFTAGFEMVLLVIFGLVYAMAQSDNSTTKKSLAYAVVILVCIVVVLLFVRSIFKLWMYITGAGIHDVASSRNMPALNSAEFDSHPHIHHAADTISLSSGHKSGDDAYATLTSPTKTVKLVADSNGHNQY</sequence>
<accession>A0A6A4XWQ0</accession>
<dbReference type="InterPro" id="IPR010308">
    <property type="entry name" value="TRP_C"/>
</dbReference>
<feature type="transmembrane region" description="Helical" evidence="2">
    <location>
        <begin position="494"/>
        <end position="512"/>
    </location>
</feature>
<keyword evidence="2" id="KW-1133">Transmembrane helix</keyword>
<feature type="domain" description="TRP C-terminal" evidence="3">
    <location>
        <begin position="304"/>
        <end position="684"/>
    </location>
</feature>
<reference evidence="4" key="1">
    <citation type="submission" date="2019-06" db="EMBL/GenBank/DDBJ databases">
        <title>Genomics analysis of Aphanomyces spp. identifies a new class of oomycete effector associated with host adaptation.</title>
        <authorList>
            <person name="Gaulin E."/>
        </authorList>
    </citation>
    <scope>NUCLEOTIDE SEQUENCE</scope>
    <source>
        <strain evidence="4">CBS 578.67</strain>
    </source>
</reference>
<organism evidence="4">
    <name type="scientific">Aphanomyces stellatus</name>
    <dbReference type="NCBI Taxonomy" id="120398"/>
    <lineage>
        <taxon>Eukaryota</taxon>
        <taxon>Sar</taxon>
        <taxon>Stramenopiles</taxon>
        <taxon>Oomycota</taxon>
        <taxon>Saprolegniomycetes</taxon>
        <taxon>Saprolegniales</taxon>
        <taxon>Verrucalvaceae</taxon>
        <taxon>Aphanomyces</taxon>
    </lineage>
</organism>
<keyword evidence="2" id="KW-0812">Transmembrane</keyword>
<evidence type="ECO:0000313" key="4">
    <source>
        <dbReference type="EMBL" id="KAF0688151.1"/>
    </source>
</evidence>
<keyword evidence="2" id="KW-0472">Membrane</keyword>
<dbReference type="InterPro" id="IPR040241">
    <property type="entry name" value="TRP_Flc/Pkd2-like"/>
</dbReference>
<feature type="region of interest" description="Disordered" evidence="1">
    <location>
        <begin position="243"/>
        <end position="291"/>
    </location>
</feature>
<feature type="compositionally biased region" description="Polar residues" evidence="1">
    <location>
        <begin position="263"/>
        <end position="291"/>
    </location>
</feature>
<feature type="transmembrane region" description="Helical" evidence="2">
    <location>
        <begin position="606"/>
        <end position="623"/>
    </location>
</feature>
<evidence type="ECO:0000259" key="3">
    <source>
        <dbReference type="Pfam" id="PF06011"/>
    </source>
</evidence>
<comment type="caution">
    <text evidence="4">The sequence shown here is derived from an EMBL/GenBank/DDBJ whole genome shotgun (WGS) entry which is preliminary data.</text>
</comment>
<dbReference type="OrthoDB" id="79029at2759"/>
<dbReference type="Pfam" id="PF06011">
    <property type="entry name" value="TRP"/>
    <property type="match status" value="1"/>
</dbReference>
<feature type="region of interest" description="Disordered" evidence="1">
    <location>
        <begin position="1"/>
        <end position="189"/>
    </location>
</feature>
<feature type="transmembrane region" description="Helical" evidence="2">
    <location>
        <begin position="532"/>
        <end position="554"/>
    </location>
</feature>
<dbReference type="AlphaFoldDB" id="A0A6A4XWQ0"/>
<feature type="transmembrane region" description="Helical" evidence="2">
    <location>
        <begin position="299"/>
        <end position="320"/>
    </location>
</feature>
<evidence type="ECO:0000256" key="1">
    <source>
        <dbReference type="SAM" id="MobiDB-lite"/>
    </source>
</evidence>
<feature type="transmembrane region" description="Helical" evidence="2">
    <location>
        <begin position="664"/>
        <end position="681"/>
    </location>
</feature>
<feature type="non-terminal residue" evidence="4">
    <location>
        <position position="1"/>
    </location>
</feature>
<dbReference type="PANTHER" id="PTHR31145">
    <property type="entry name" value="INTEGRAL MEMBRANE PROTEIN (AFU_ORTHOLOGUE AFUA_7G01610)"/>
    <property type="match status" value="1"/>
</dbReference>
<proteinExistence type="predicted"/>
<feature type="transmembrane region" description="Helical" evidence="2">
    <location>
        <begin position="580"/>
        <end position="600"/>
    </location>
</feature>
<dbReference type="GO" id="GO:0016020">
    <property type="term" value="C:membrane"/>
    <property type="evidence" value="ECO:0007669"/>
    <property type="project" value="TreeGrafter"/>
</dbReference>
<feature type="transmembrane region" description="Helical" evidence="2">
    <location>
        <begin position="441"/>
        <end position="465"/>
    </location>
</feature>